<comment type="cofactor">
    <cofactor evidence="1">
        <name>pyridoxal 5'-phosphate</name>
        <dbReference type="ChEBI" id="CHEBI:597326"/>
    </cofactor>
</comment>
<dbReference type="InterPro" id="IPR015424">
    <property type="entry name" value="PyrdxlP-dep_Trfase"/>
</dbReference>
<dbReference type="InterPro" id="IPR000192">
    <property type="entry name" value="Aminotrans_V_dom"/>
</dbReference>
<evidence type="ECO:0000313" key="12">
    <source>
        <dbReference type="EMBL" id="OLY42893.1"/>
    </source>
</evidence>
<sequence length="381" mass="40303">MSSSRCYLDYNATTPLSDAARDALVSALDVYGNPSSVHQEGRAAKALLEKARRQVAHRLHTEPDHVVFTSGATEAAMTLLTPDYKMGRSDVHFSKVYIGATEHPCIGKGGRFGKDQQVIIGVDENGIVNLDELQSKLSNHNKSEGLPMVAIQAANGETGVIQPVRKIADIVKQAGGVLVVDIVQYIGKLPVDVASFGGDFFIVAAHKIGGPKGIGAFIATGSALMPQALILGGGQEKGFRSGTESIPLIAAFGAAMEQKPTTQDLDHSKALQMRLEHGLHQLSNNLVIFGEKSPRLPNTTYFAVDGLKAETLQIGFDLAGFAVSAGSACSSGKVKQSGVLSAMGCHVPDGAIRVSTGKHTSLKNIDDFLSAFEKIIRNSKN</sequence>
<keyword evidence="9" id="KW-0411">Iron-sulfur</keyword>
<evidence type="ECO:0000256" key="5">
    <source>
        <dbReference type="ARBA" id="ARBA00022679"/>
    </source>
</evidence>
<dbReference type="AlphaFoldDB" id="A0A1R0F7E6"/>
<dbReference type="RefSeq" id="WP_075870728.1">
    <property type="nucleotide sequence ID" value="NZ_CALYQA010000003.1"/>
</dbReference>
<comment type="function">
    <text evidence="2">Catalyzes the removal of elemental sulfur atoms from cysteine to produce alanine. Seems to participate in the biosynthesis of the nitrogenase metalloclusters by providing the inorganic sulfur required for the Fe-S core formation.</text>
</comment>
<dbReference type="Gene3D" id="3.90.1150.10">
    <property type="entry name" value="Aspartate Aminotransferase, domain 1"/>
    <property type="match status" value="1"/>
</dbReference>
<dbReference type="PANTHER" id="PTHR11601:SF34">
    <property type="entry name" value="CYSTEINE DESULFURASE"/>
    <property type="match status" value="1"/>
</dbReference>
<keyword evidence="8" id="KW-0408">Iron</keyword>
<dbReference type="SUPFAM" id="SSF53383">
    <property type="entry name" value="PLP-dependent transferases"/>
    <property type="match status" value="1"/>
</dbReference>
<keyword evidence="5 12" id="KW-0808">Transferase</keyword>
<evidence type="ECO:0000256" key="7">
    <source>
        <dbReference type="ARBA" id="ARBA00022898"/>
    </source>
</evidence>
<proteinExistence type="inferred from homology"/>
<dbReference type="GO" id="GO:0046872">
    <property type="term" value="F:metal ion binding"/>
    <property type="evidence" value="ECO:0007669"/>
    <property type="project" value="UniProtKB-KW"/>
</dbReference>
<dbReference type="EMBL" id="LXYT01000003">
    <property type="protein sequence ID" value="OLY42893.1"/>
    <property type="molecule type" value="Genomic_DNA"/>
</dbReference>
<dbReference type="Pfam" id="PF00266">
    <property type="entry name" value="Aminotran_5"/>
    <property type="match status" value="1"/>
</dbReference>
<dbReference type="Proteomes" id="UP000187344">
    <property type="component" value="Unassembled WGS sequence"/>
</dbReference>
<dbReference type="PIRSF" id="PIRSF005572">
    <property type="entry name" value="NifS"/>
    <property type="match status" value="1"/>
</dbReference>
<dbReference type="Gene3D" id="1.10.260.50">
    <property type="match status" value="1"/>
</dbReference>
<comment type="catalytic activity">
    <reaction evidence="10">
        <text>(sulfur carrier)-H + L-cysteine = (sulfur carrier)-SH + L-alanine</text>
        <dbReference type="Rhea" id="RHEA:43892"/>
        <dbReference type="Rhea" id="RHEA-COMP:14737"/>
        <dbReference type="Rhea" id="RHEA-COMP:14739"/>
        <dbReference type="ChEBI" id="CHEBI:29917"/>
        <dbReference type="ChEBI" id="CHEBI:35235"/>
        <dbReference type="ChEBI" id="CHEBI:57972"/>
        <dbReference type="ChEBI" id="CHEBI:64428"/>
        <dbReference type="EC" id="2.8.1.7"/>
    </reaction>
</comment>
<comment type="caution">
    <text evidence="12">The sequence shown here is derived from an EMBL/GenBank/DDBJ whole genome shotgun (WGS) entry which is preliminary data.</text>
</comment>
<dbReference type="InterPro" id="IPR015422">
    <property type="entry name" value="PyrdxlP-dep_Trfase_small"/>
</dbReference>
<dbReference type="Gene3D" id="3.40.640.10">
    <property type="entry name" value="Type I PLP-dependent aspartate aminotransferase-like (Major domain)"/>
    <property type="match status" value="1"/>
</dbReference>
<dbReference type="InterPro" id="IPR015421">
    <property type="entry name" value="PyrdxlP-dep_Trfase_major"/>
</dbReference>
<keyword evidence="13" id="KW-1185">Reference proteome</keyword>
<accession>A0A1R0F7E6</accession>
<evidence type="ECO:0000256" key="9">
    <source>
        <dbReference type="ARBA" id="ARBA00023014"/>
    </source>
</evidence>
<dbReference type="PANTHER" id="PTHR11601">
    <property type="entry name" value="CYSTEINE DESULFURYLASE FAMILY MEMBER"/>
    <property type="match status" value="1"/>
</dbReference>
<dbReference type="GO" id="GO:0051536">
    <property type="term" value="F:iron-sulfur cluster binding"/>
    <property type="evidence" value="ECO:0007669"/>
    <property type="project" value="UniProtKB-KW"/>
</dbReference>
<organism evidence="12 13">
    <name type="scientific">Bartonella apis</name>
    <dbReference type="NCBI Taxonomy" id="1686310"/>
    <lineage>
        <taxon>Bacteria</taxon>
        <taxon>Pseudomonadati</taxon>
        <taxon>Pseudomonadota</taxon>
        <taxon>Alphaproteobacteria</taxon>
        <taxon>Hyphomicrobiales</taxon>
        <taxon>Bartonellaceae</taxon>
        <taxon>Bartonella</taxon>
    </lineage>
</organism>
<gene>
    <name evidence="12" type="ORF">PEB0149_003080</name>
</gene>
<dbReference type="GO" id="GO:0031071">
    <property type="term" value="F:cysteine desulfurase activity"/>
    <property type="evidence" value="ECO:0007669"/>
    <property type="project" value="UniProtKB-EC"/>
</dbReference>
<evidence type="ECO:0000256" key="2">
    <source>
        <dbReference type="ARBA" id="ARBA00003120"/>
    </source>
</evidence>
<keyword evidence="6" id="KW-0479">Metal-binding</keyword>
<evidence type="ECO:0000256" key="3">
    <source>
        <dbReference type="ARBA" id="ARBA00006490"/>
    </source>
</evidence>
<evidence type="ECO:0000256" key="8">
    <source>
        <dbReference type="ARBA" id="ARBA00023004"/>
    </source>
</evidence>
<keyword evidence="7" id="KW-0663">Pyridoxal phosphate</keyword>
<evidence type="ECO:0000256" key="10">
    <source>
        <dbReference type="ARBA" id="ARBA00050776"/>
    </source>
</evidence>
<name>A0A1R0F7E6_9HYPH</name>
<reference evidence="12 13" key="1">
    <citation type="submission" date="2016-12" db="EMBL/GenBank/DDBJ databases">
        <title>Comparative genomics of Bartonella apis.</title>
        <authorList>
            <person name="Engel P."/>
        </authorList>
    </citation>
    <scope>NUCLEOTIDE SEQUENCE [LARGE SCALE GENOMIC DNA]</scope>
    <source>
        <strain evidence="12 13">PEB0149</strain>
    </source>
</reference>
<evidence type="ECO:0000259" key="11">
    <source>
        <dbReference type="Pfam" id="PF00266"/>
    </source>
</evidence>
<comment type="similarity">
    <text evidence="3">Belongs to the class-V pyridoxal-phosphate-dependent aminotransferase family. NifS/IscS subfamily.</text>
</comment>
<evidence type="ECO:0000256" key="1">
    <source>
        <dbReference type="ARBA" id="ARBA00001933"/>
    </source>
</evidence>
<protein>
    <recommendedName>
        <fullName evidence="4">Cysteine desulfurase</fullName>
    </recommendedName>
</protein>
<dbReference type="OrthoDB" id="9808002at2"/>
<evidence type="ECO:0000256" key="6">
    <source>
        <dbReference type="ARBA" id="ARBA00022723"/>
    </source>
</evidence>
<dbReference type="InterPro" id="IPR016454">
    <property type="entry name" value="Cysteine_dSase"/>
</dbReference>
<evidence type="ECO:0000313" key="13">
    <source>
        <dbReference type="Proteomes" id="UP000187344"/>
    </source>
</evidence>
<evidence type="ECO:0000256" key="4">
    <source>
        <dbReference type="ARBA" id="ARBA00013558"/>
    </source>
</evidence>
<feature type="domain" description="Aminotransferase class V" evidence="11">
    <location>
        <begin position="7"/>
        <end position="368"/>
    </location>
</feature>